<keyword evidence="7" id="KW-0812">Transmembrane</keyword>
<evidence type="ECO:0000256" key="5">
    <source>
        <dbReference type="ARBA" id="ARBA00022748"/>
    </source>
</evidence>
<dbReference type="CDD" id="cd16378">
    <property type="entry name" value="CcmH_N"/>
    <property type="match status" value="1"/>
</dbReference>
<evidence type="ECO:0000256" key="1">
    <source>
        <dbReference type="ARBA" id="ARBA00010342"/>
    </source>
</evidence>
<dbReference type="GO" id="GO:0046872">
    <property type="term" value="F:metal ion binding"/>
    <property type="evidence" value="ECO:0007669"/>
    <property type="project" value="UniProtKB-KW"/>
</dbReference>
<keyword evidence="6 7" id="KW-0408">Iron</keyword>
<keyword evidence="2 7" id="KW-0349">Heme</keyword>
<dbReference type="FunFam" id="1.10.8.640:FF:000001">
    <property type="entry name" value="Cytochrome c-type biogenesis protein"/>
    <property type="match status" value="1"/>
</dbReference>
<dbReference type="RefSeq" id="WP_072576275.1">
    <property type="nucleotide sequence ID" value="NZ_LWHB01000061.1"/>
</dbReference>
<feature type="signal peptide" evidence="7">
    <location>
        <begin position="1"/>
        <end position="24"/>
    </location>
</feature>
<keyword evidence="4 7" id="KW-0732">Signal</keyword>
<dbReference type="OrthoDB" id="9804975at2"/>
<feature type="domain" description="CcmH/CycL/Ccl2/NrfF N-terminal" evidence="8">
    <location>
        <begin position="11"/>
        <end position="147"/>
    </location>
</feature>
<dbReference type="GO" id="GO:0017004">
    <property type="term" value="P:cytochrome complex assembly"/>
    <property type="evidence" value="ECO:0007669"/>
    <property type="project" value="UniProtKB-KW"/>
</dbReference>
<evidence type="ECO:0000256" key="7">
    <source>
        <dbReference type="RuleBase" id="RU364112"/>
    </source>
</evidence>
<evidence type="ECO:0000313" key="10">
    <source>
        <dbReference type="Proteomes" id="UP000254601"/>
    </source>
</evidence>
<dbReference type="Proteomes" id="UP000254601">
    <property type="component" value="Unassembled WGS sequence"/>
</dbReference>
<keyword evidence="10" id="KW-1185">Reference proteome</keyword>
<keyword evidence="5" id="KW-0201">Cytochrome c-type biogenesis</keyword>
<comment type="similarity">
    <text evidence="1 7">Belongs to the CcmH/CycL/Ccl2/NrfF family.</text>
</comment>
<feature type="chain" id="PRO_5016486531" description="Cytochrome c-type biogenesis protein" evidence="7">
    <location>
        <begin position="25"/>
        <end position="153"/>
    </location>
</feature>
<feature type="transmembrane region" description="Helical" evidence="7">
    <location>
        <begin position="105"/>
        <end position="125"/>
    </location>
</feature>
<dbReference type="InterPro" id="IPR005616">
    <property type="entry name" value="CcmH/CycL/Ccl2/NrfF_N"/>
</dbReference>
<keyword evidence="7" id="KW-1133">Transmembrane helix</keyword>
<dbReference type="PANTHER" id="PTHR47870:SF1">
    <property type="entry name" value="CYTOCHROME C-TYPE BIOGENESIS PROTEIN CCMH"/>
    <property type="match status" value="1"/>
</dbReference>
<sequence>MIRFLLFISTFLLPLISHSQAIQAAPTFATAEQSAQYNHLTRIIRCPTCQNQDIAESNAPLARQLRQLIAEQIQAGKTEKEITDYLIARYGDFITYQPRLTKNTIVLWFAPIAIMLLCLLLWLIIRRLARPDNRTLTAEQHQQLAQWLSQYRK</sequence>
<organism evidence="9 10">
    <name type="scientific">Suttonella ornithocola</name>
    <dbReference type="NCBI Taxonomy" id="279832"/>
    <lineage>
        <taxon>Bacteria</taxon>
        <taxon>Pseudomonadati</taxon>
        <taxon>Pseudomonadota</taxon>
        <taxon>Gammaproteobacteria</taxon>
        <taxon>Cardiobacteriales</taxon>
        <taxon>Cardiobacteriaceae</taxon>
        <taxon>Suttonella</taxon>
    </lineage>
</organism>
<dbReference type="InterPro" id="IPR051263">
    <property type="entry name" value="C-type_cytochrome_biogenesis"/>
</dbReference>
<accession>A0A380MY87</accession>
<evidence type="ECO:0000256" key="2">
    <source>
        <dbReference type="ARBA" id="ARBA00022617"/>
    </source>
</evidence>
<name>A0A380MY87_9GAMM</name>
<reference evidence="9 10" key="1">
    <citation type="submission" date="2018-06" db="EMBL/GenBank/DDBJ databases">
        <authorList>
            <consortium name="Pathogen Informatics"/>
            <person name="Doyle S."/>
        </authorList>
    </citation>
    <scope>NUCLEOTIDE SEQUENCE [LARGE SCALE GENOMIC DNA]</scope>
    <source>
        <strain evidence="9 10">NCTC13337</strain>
    </source>
</reference>
<keyword evidence="7" id="KW-0472">Membrane</keyword>
<evidence type="ECO:0000313" key="9">
    <source>
        <dbReference type="EMBL" id="SUO96407.1"/>
    </source>
</evidence>
<protein>
    <recommendedName>
        <fullName evidence="7">Cytochrome c-type biogenesis protein</fullName>
    </recommendedName>
</protein>
<dbReference type="EMBL" id="UHIC01000001">
    <property type="protein sequence ID" value="SUO96407.1"/>
    <property type="molecule type" value="Genomic_DNA"/>
</dbReference>
<dbReference type="InterPro" id="IPR038297">
    <property type="entry name" value="CcmH/CycL/NrfF/Ccl2_sf"/>
</dbReference>
<comment type="function">
    <text evidence="7">Possible subunit of a heme lyase.</text>
</comment>
<dbReference type="Gene3D" id="1.10.8.640">
    <property type="entry name" value="Cytochrome C biogenesis protein"/>
    <property type="match status" value="1"/>
</dbReference>
<dbReference type="Pfam" id="PF03918">
    <property type="entry name" value="CcmH"/>
    <property type="match status" value="1"/>
</dbReference>
<proteinExistence type="inferred from homology"/>
<evidence type="ECO:0000256" key="3">
    <source>
        <dbReference type="ARBA" id="ARBA00022723"/>
    </source>
</evidence>
<evidence type="ECO:0000259" key="8">
    <source>
        <dbReference type="Pfam" id="PF03918"/>
    </source>
</evidence>
<evidence type="ECO:0000256" key="4">
    <source>
        <dbReference type="ARBA" id="ARBA00022729"/>
    </source>
</evidence>
<keyword evidence="3 7" id="KW-0479">Metal-binding</keyword>
<dbReference type="PANTHER" id="PTHR47870">
    <property type="entry name" value="CYTOCHROME C-TYPE BIOGENESIS PROTEIN CCMH"/>
    <property type="match status" value="1"/>
</dbReference>
<evidence type="ECO:0000256" key="6">
    <source>
        <dbReference type="ARBA" id="ARBA00023004"/>
    </source>
</evidence>
<dbReference type="GO" id="GO:0005886">
    <property type="term" value="C:plasma membrane"/>
    <property type="evidence" value="ECO:0007669"/>
    <property type="project" value="TreeGrafter"/>
</dbReference>
<gene>
    <name evidence="9" type="primary">ccmH</name>
    <name evidence="9" type="ORF">NCTC13337_01847</name>
</gene>
<dbReference type="AlphaFoldDB" id="A0A380MY87"/>